<feature type="region of interest" description="Disordered" evidence="5">
    <location>
        <begin position="201"/>
        <end position="321"/>
    </location>
</feature>
<dbReference type="GO" id="GO:0007030">
    <property type="term" value="P:Golgi organization"/>
    <property type="evidence" value="ECO:0007669"/>
    <property type="project" value="TreeGrafter"/>
</dbReference>
<dbReference type="Proteomes" id="UP000195570">
    <property type="component" value="Unassembled WGS sequence"/>
</dbReference>
<dbReference type="AlphaFoldDB" id="A0A1G4IF50"/>
<feature type="region of interest" description="Disordered" evidence="5">
    <location>
        <begin position="952"/>
        <end position="972"/>
    </location>
</feature>
<evidence type="ECO:0000313" key="6">
    <source>
        <dbReference type="EMBL" id="SCU70888.1"/>
    </source>
</evidence>
<organism evidence="6 7">
    <name type="scientific">Trypanosoma equiperdum</name>
    <dbReference type="NCBI Taxonomy" id="5694"/>
    <lineage>
        <taxon>Eukaryota</taxon>
        <taxon>Discoba</taxon>
        <taxon>Euglenozoa</taxon>
        <taxon>Kinetoplastea</taxon>
        <taxon>Metakinetoplastina</taxon>
        <taxon>Trypanosomatida</taxon>
        <taxon>Trypanosomatidae</taxon>
        <taxon>Trypanosoma</taxon>
    </lineage>
</organism>
<feature type="compositionally biased region" description="Polar residues" evidence="5">
    <location>
        <begin position="271"/>
        <end position="292"/>
    </location>
</feature>
<feature type="compositionally biased region" description="Polar residues" evidence="5">
    <location>
        <begin position="304"/>
        <end position="321"/>
    </location>
</feature>
<feature type="compositionally biased region" description="Basic and acidic residues" evidence="5">
    <location>
        <begin position="201"/>
        <end position="237"/>
    </location>
</feature>
<dbReference type="GO" id="GO:0005794">
    <property type="term" value="C:Golgi apparatus"/>
    <property type="evidence" value="ECO:0007669"/>
    <property type="project" value="UniProtKB-SubCell"/>
</dbReference>
<feature type="coiled-coil region" evidence="4">
    <location>
        <begin position="589"/>
        <end position="616"/>
    </location>
</feature>
<evidence type="ECO:0000256" key="2">
    <source>
        <dbReference type="ARBA" id="ARBA00023034"/>
    </source>
</evidence>
<comment type="caution">
    <text evidence="6">The sequence shown here is derived from an EMBL/GenBank/DDBJ whole genome shotgun (WGS) entry which is preliminary data.</text>
</comment>
<feature type="coiled-coil region" evidence="4">
    <location>
        <begin position="455"/>
        <end position="537"/>
    </location>
</feature>
<dbReference type="RefSeq" id="XP_067081641.1">
    <property type="nucleotide sequence ID" value="XM_067225540.1"/>
</dbReference>
<gene>
    <name evidence="6" type="ORF">TEOVI_000246300</name>
</gene>
<keyword evidence="3 4" id="KW-0175">Coiled coil</keyword>
<dbReference type="GO" id="GO:0031267">
    <property type="term" value="F:small GTPase binding"/>
    <property type="evidence" value="ECO:0007669"/>
    <property type="project" value="TreeGrafter"/>
</dbReference>
<keyword evidence="7" id="KW-1185">Reference proteome</keyword>
<feature type="compositionally biased region" description="Polar residues" evidence="5">
    <location>
        <begin position="238"/>
        <end position="260"/>
    </location>
</feature>
<protein>
    <submittedName>
        <fullName evidence="6">GRIP-related Arf-binding domain containing protein, putative</fullName>
    </submittedName>
</protein>
<evidence type="ECO:0000256" key="4">
    <source>
        <dbReference type="SAM" id="Coils"/>
    </source>
</evidence>
<feature type="region of interest" description="Disordered" evidence="5">
    <location>
        <begin position="106"/>
        <end position="141"/>
    </location>
</feature>
<keyword evidence="2" id="KW-0333">Golgi apparatus</keyword>
<dbReference type="GO" id="GO:0006888">
    <property type="term" value="P:endoplasmic reticulum to Golgi vesicle-mediated transport"/>
    <property type="evidence" value="ECO:0007669"/>
    <property type="project" value="TreeGrafter"/>
</dbReference>
<evidence type="ECO:0000313" key="7">
    <source>
        <dbReference type="Proteomes" id="UP000195570"/>
    </source>
</evidence>
<evidence type="ECO:0000256" key="5">
    <source>
        <dbReference type="SAM" id="MobiDB-lite"/>
    </source>
</evidence>
<feature type="compositionally biased region" description="Polar residues" evidence="5">
    <location>
        <begin position="106"/>
        <end position="119"/>
    </location>
</feature>
<feature type="region of interest" description="Disordered" evidence="5">
    <location>
        <begin position="1032"/>
        <end position="1058"/>
    </location>
</feature>
<name>A0A1G4IF50_TRYEQ</name>
<feature type="coiled-coil region" evidence="4">
    <location>
        <begin position="693"/>
        <end position="741"/>
    </location>
</feature>
<comment type="subcellular location">
    <subcellularLocation>
        <location evidence="1">Golgi apparatus</location>
    </subcellularLocation>
</comment>
<feature type="region of interest" description="Disordered" evidence="5">
    <location>
        <begin position="40"/>
        <end position="78"/>
    </location>
</feature>
<reference evidence="6" key="1">
    <citation type="submission" date="2016-09" db="EMBL/GenBank/DDBJ databases">
        <authorList>
            <person name="Hebert L."/>
            <person name="Moumen B."/>
        </authorList>
    </citation>
    <scope>NUCLEOTIDE SEQUENCE [LARGE SCALE GENOMIC DNA]</scope>
    <source>
        <strain evidence="6">OVI</strain>
    </source>
</reference>
<proteinExistence type="predicted"/>
<accession>A0A1G4IF50</accession>
<feature type="coiled-coil region" evidence="4">
    <location>
        <begin position="785"/>
        <end position="869"/>
    </location>
</feature>
<sequence>MWDHINGVTRRLKDIAAELASPQFEDEEVLQQGHLHNEVNTGVSVGQGGGAQSERSPSARKSSGRHIAGQHTDCYSGNNRCDSPYTPAGSAHSNFSAGSFIREVASQQRGSHGNITSSCERVAPPTRQTAGAGAYKAPPIRSLEATETPAVAVPAAPSKNRVAATSSSLSAPLTSLPERDMSNSCSGVTVHSPPFVNAARSGEELHKSTSGGDRDASDNSKCVEQKAVHSEEYRDNSLQETANTHEGNAIGTSGDIQNWMQTQATATAAASSNPQAGSPLSAYNTIDEQTPLTEGRCAKKKKLTGNSGETPPQETDSGNTTTIYFPSEHVDYELAEELTAMPPSFSRTSDESARKVMSEMSQVAETMDHDKVKLTVERERVKELLLEGKRSLEAALREKDEVLCRCQDQAEQMTRLVVELATARQQRHHRGDDEGGLELPGGTVPDATGSHNEQAVILTEEVELLRRQLQEAKQSQSEAIERLKITEREEYDRKVAEFIKGRNDREEEVVRELQSKLNEAQQQLAILREEKIKLVEEQQHDKKRLMDAESEVAGLSSRLASSEHHIVELQGVIASSSKKGSDNDSASLISALTTRKQELESENARLLHTQKQLEQNITNSLVHANVEFPPPQVGGTPIPFFDIVNLMVNEFNRLVDANKQAYHIQMEMERTYENARMVNATVSQQVNEAWKTIGALREELSLCEQTIAELKQQQLDEAQEHRNTQTLLASVTNELQSLKEEQSLDVSTRGFNVSRSDEGATGSNHDKTGGTQALGSGTGVSIEKLRRLEDDIETLRSVLHERDEELLRSHQATENLQQVLDTFTLNKSRDIEERTAELQVEIDELRGQLADAEQRIRGHQKEVDEIMQGYRRELAAKNVEISALHHKHLELRRALGDTARQLNGESLIDKRVISHLTVNFIHAFVAGKPESDGMLKVLSGLLNWDEPTQEKAGLIPGPTNPKPGQQQKGGGGSRFIGGIMSSMWGGRRSQAGTSQITKRDGGKPTAGIAELWVDFLMRESDAGMQAAVEVTHNVKDTPAESSGVITEDGGGKVGASTT</sequence>
<dbReference type="VEuPathDB" id="TriTrypDB:TEOVI_000246300"/>
<feature type="region of interest" description="Disordered" evidence="5">
    <location>
        <begin position="168"/>
        <end position="187"/>
    </location>
</feature>
<feature type="region of interest" description="Disordered" evidence="5">
    <location>
        <begin position="425"/>
        <end position="449"/>
    </location>
</feature>
<evidence type="ECO:0000256" key="1">
    <source>
        <dbReference type="ARBA" id="ARBA00004555"/>
    </source>
</evidence>
<dbReference type="PANTHER" id="PTHR18921">
    <property type="entry name" value="MYOSIN HEAVY CHAIN - RELATED"/>
    <property type="match status" value="1"/>
</dbReference>
<feature type="region of interest" description="Disordered" evidence="5">
    <location>
        <begin position="746"/>
        <end position="778"/>
    </location>
</feature>
<dbReference type="PANTHER" id="PTHR18921:SF2">
    <property type="entry name" value="THYROID RECEPTOR-INTERACTING PROTEIN 11"/>
    <property type="match status" value="1"/>
</dbReference>
<evidence type="ECO:0000256" key="3">
    <source>
        <dbReference type="ARBA" id="ARBA00023054"/>
    </source>
</evidence>
<dbReference type="GeneID" id="92376403"/>
<dbReference type="EMBL" id="CZPT02001529">
    <property type="protein sequence ID" value="SCU70888.1"/>
    <property type="molecule type" value="Genomic_DNA"/>
</dbReference>
<feature type="compositionally biased region" description="Low complexity" evidence="5">
    <location>
        <begin position="261"/>
        <end position="270"/>
    </location>
</feature>